<keyword evidence="8" id="KW-0472">Membrane</keyword>
<dbReference type="SUPFAM" id="SSF56112">
    <property type="entry name" value="Protein kinase-like (PK-like)"/>
    <property type="match status" value="1"/>
</dbReference>
<dbReference type="GO" id="GO:0005524">
    <property type="term" value="F:ATP binding"/>
    <property type="evidence" value="ECO:0007669"/>
    <property type="project" value="UniProtKB-UniRule"/>
</dbReference>
<reference evidence="10 11" key="1">
    <citation type="submission" date="2019-03" db="EMBL/GenBank/DDBJ databases">
        <title>Draft genome sequences of novel Actinobacteria.</title>
        <authorList>
            <person name="Sahin N."/>
            <person name="Ay H."/>
            <person name="Saygin H."/>
        </authorList>
    </citation>
    <scope>NUCLEOTIDE SEQUENCE [LARGE SCALE GENOMIC DNA]</scope>
    <source>
        <strain evidence="10 11">DSM 45941</strain>
    </source>
</reference>
<dbReference type="AlphaFoldDB" id="A0A4V6PES5"/>
<keyword evidence="8" id="KW-0812">Transmembrane</keyword>
<dbReference type="EC" id="2.7.11.1" evidence="1"/>
<dbReference type="RefSeq" id="WP_132199565.1">
    <property type="nucleotide sequence ID" value="NZ_SMKY01000110.1"/>
</dbReference>
<feature type="domain" description="Protein kinase" evidence="9">
    <location>
        <begin position="11"/>
        <end position="279"/>
    </location>
</feature>
<dbReference type="PANTHER" id="PTHR43289:SF6">
    <property type="entry name" value="SERINE_THREONINE-PROTEIN KINASE NEKL-3"/>
    <property type="match status" value="1"/>
</dbReference>
<organism evidence="10 11">
    <name type="scientific">Actinomadura darangshiensis</name>
    <dbReference type="NCBI Taxonomy" id="705336"/>
    <lineage>
        <taxon>Bacteria</taxon>
        <taxon>Bacillati</taxon>
        <taxon>Actinomycetota</taxon>
        <taxon>Actinomycetes</taxon>
        <taxon>Streptosporangiales</taxon>
        <taxon>Thermomonosporaceae</taxon>
        <taxon>Actinomadura</taxon>
    </lineage>
</organism>
<evidence type="ECO:0000256" key="8">
    <source>
        <dbReference type="SAM" id="Phobius"/>
    </source>
</evidence>
<keyword evidence="3" id="KW-0808">Transferase</keyword>
<evidence type="ECO:0000313" key="11">
    <source>
        <dbReference type="Proteomes" id="UP000295578"/>
    </source>
</evidence>
<evidence type="ECO:0000256" key="6">
    <source>
        <dbReference type="ARBA" id="ARBA00022840"/>
    </source>
</evidence>
<evidence type="ECO:0000256" key="2">
    <source>
        <dbReference type="ARBA" id="ARBA00022527"/>
    </source>
</evidence>
<evidence type="ECO:0000256" key="5">
    <source>
        <dbReference type="ARBA" id="ARBA00022777"/>
    </source>
</evidence>
<dbReference type="SMART" id="SM00220">
    <property type="entry name" value="S_TKc"/>
    <property type="match status" value="1"/>
</dbReference>
<evidence type="ECO:0000256" key="4">
    <source>
        <dbReference type="ARBA" id="ARBA00022741"/>
    </source>
</evidence>
<evidence type="ECO:0000256" key="1">
    <source>
        <dbReference type="ARBA" id="ARBA00012513"/>
    </source>
</evidence>
<sequence length="473" mass="51271">MLSGDVITGRYRLDAEIGRGGMGIVWGAHDQSLERRVAMKRLQVPDDLAEEDRDALKGRFLREARAAAGLDHPSIINVHDVIEDDDGPWIVMQYVQGRSLEQIVRAGGPLPVARAAQVGLALLDALDCAHEAGILHRDVKPANVLIADDGRVVLTDFGIAAVSNATAYTRTGGFVGTPVFMAPERFRTGTPGPPSDLWSLGATLYMAVEGHPPFQADELEVLIGRLLMGDDPAFVRSGALEPVLRGLLERDPGKRWDSRHATQGLKAVEDGRTPTRPLVATPRKSRQGVLVIAGLLVLVLAGVGVSVPFLLPSDSGPKDEFESIPDACAIVRNGPVLTELMSNPKVSEILDWGPYQDHDDADACTWSDVVRDEDTFRTVDGTFAIRASLPRRSTVAGLPHWTKVPGLGDAAVRESKGGDGQSDWHSEKIIFTLRNAEIGVYLSESPDKRTDAERQTRVLHIAEIIERALTETL</sequence>
<dbReference type="InterPro" id="IPR011009">
    <property type="entry name" value="Kinase-like_dom_sf"/>
</dbReference>
<dbReference type="Pfam" id="PF00069">
    <property type="entry name" value="Pkinase"/>
    <property type="match status" value="1"/>
</dbReference>
<dbReference type="CDD" id="cd14014">
    <property type="entry name" value="STKc_PknB_like"/>
    <property type="match status" value="1"/>
</dbReference>
<keyword evidence="6 7" id="KW-0067">ATP-binding</keyword>
<evidence type="ECO:0000256" key="7">
    <source>
        <dbReference type="PROSITE-ProRule" id="PRU10141"/>
    </source>
</evidence>
<evidence type="ECO:0000313" key="10">
    <source>
        <dbReference type="EMBL" id="TDD79507.1"/>
    </source>
</evidence>
<dbReference type="GO" id="GO:0004674">
    <property type="term" value="F:protein serine/threonine kinase activity"/>
    <property type="evidence" value="ECO:0007669"/>
    <property type="project" value="UniProtKB-KW"/>
</dbReference>
<proteinExistence type="predicted"/>
<dbReference type="InterPro" id="IPR008271">
    <property type="entry name" value="Ser/Thr_kinase_AS"/>
</dbReference>
<keyword evidence="11" id="KW-1185">Reference proteome</keyword>
<dbReference type="PANTHER" id="PTHR43289">
    <property type="entry name" value="MITOGEN-ACTIVATED PROTEIN KINASE KINASE KINASE 20-RELATED"/>
    <property type="match status" value="1"/>
</dbReference>
<dbReference type="PROSITE" id="PS00108">
    <property type="entry name" value="PROTEIN_KINASE_ST"/>
    <property type="match status" value="1"/>
</dbReference>
<keyword evidence="4 7" id="KW-0547">Nucleotide-binding</keyword>
<evidence type="ECO:0000259" key="9">
    <source>
        <dbReference type="PROSITE" id="PS50011"/>
    </source>
</evidence>
<dbReference type="Gene3D" id="1.10.510.10">
    <property type="entry name" value="Transferase(Phosphotransferase) domain 1"/>
    <property type="match status" value="1"/>
</dbReference>
<feature type="binding site" evidence="7">
    <location>
        <position position="40"/>
    </location>
    <ligand>
        <name>ATP</name>
        <dbReference type="ChEBI" id="CHEBI:30616"/>
    </ligand>
</feature>
<keyword evidence="8" id="KW-1133">Transmembrane helix</keyword>
<dbReference type="EMBL" id="SMKY01000110">
    <property type="protein sequence ID" value="TDD79507.1"/>
    <property type="molecule type" value="Genomic_DNA"/>
</dbReference>
<feature type="transmembrane region" description="Helical" evidence="8">
    <location>
        <begin position="289"/>
        <end position="311"/>
    </location>
</feature>
<dbReference type="Proteomes" id="UP000295578">
    <property type="component" value="Unassembled WGS sequence"/>
</dbReference>
<keyword evidence="2 10" id="KW-0723">Serine/threonine-protein kinase</keyword>
<dbReference type="InterPro" id="IPR017441">
    <property type="entry name" value="Protein_kinase_ATP_BS"/>
</dbReference>
<name>A0A4V6PES5_9ACTN</name>
<gene>
    <name evidence="10" type="ORF">E1293_23205</name>
</gene>
<accession>A0A4V6PES5</accession>
<keyword evidence="5 10" id="KW-0418">Kinase</keyword>
<evidence type="ECO:0000256" key="3">
    <source>
        <dbReference type="ARBA" id="ARBA00022679"/>
    </source>
</evidence>
<dbReference type="InterPro" id="IPR000719">
    <property type="entry name" value="Prot_kinase_dom"/>
</dbReference>
<comment type="caution">
    <text evidence="10">The sequence shown here is derived from an EMBL/GenBank/DDBJ whole genome shotgun (WGS) entry which is preliminary data.</text>
</comment>
<dbReference type="PROSITE" id="PS00107">
    <property type="entry name" value="PROTEIN_KINASE_ATP"/>
    <property type="match status" value="1"/>
</dbReference>
<dbReference type="Gene3D" id="3.30.200.20">
    <property type="entry name" value="Phosphorylase Kinase, domain 1"/>
    <property type="match status" value="1"/>
</dbReference>
<dbReference type="OrthoDB" id="9801841at2"/>
<dbReference type="PROSITE" id="PS50011">
    <property type="entry name" value="PROTEIN_KINASE_DOM"/>
    <property type="match status" value="1"/>
</dbReference>
<protein>
    <recommendedName>
        <fullName evidence="1">non-specific serine/threonine protein kinase</fullName>
        <ecNumber evidence="1">2.7.11.1</ecNumber>
    </recommendedName>
</protein>